<keyword evidence="4" id="KW-1185">Reference proteome</keyword>
<reference evidence="2" key="1">
    <citation type="submission" date="2020-06" db="EMBL/GenBank/DDBJ databases">
        <title>Whole Genome Sequence of Bradyrhizobium sp. Strain 1S1.</title>
        <authorList>
            <person name="Bromfield E.S.P."/>
            <person name="Cloutier S."/>
        </authorList>
    </citation>
    <scope>NUCLEOTIDE SEQUENCE [LARGE SCALE GENOMIC DNA]</scope>
    <source>
        <strain evidence="2">1S1</strain>
    </source>
</reference>
<organism evidence="2">
    <name type="scientific">Bradyrhizobium septentrionale</name>
    <dbReference type="NCBI Taxonomy" id="1404411"/>
    <lineage>
        <taxon>Bacteria</taxon>
        <taxon>Pseudomonadati</taxon>
        <taxon>Pseudomonadota</taxon>
        <taxon>Alphaproteobacteria</taxon>
        <taxon>Hyphomicrobiales</taxon>
        <taxon>Nitrobacteraceae</taxon>
        <taxon>Bradyrhizobium</taxon>
    </lineage>
</organism>
<proteinExistence type="predicted"/>
<evidence type="ECO:0000256" key="1">
    <source>
        <dbReference type="SAM" id="MobiDB-lite"/>
    </source>
</evidence>
<sequence>MALTEIFPLRFHNRIAKHLIDDRIVSSRWEVSGSDETRGETAQVAPSVERNQAHEIIRRSLIAAMVVETGGARSGNHNVAASKARALKRSSDAGPDIPPKAACTH</sequence>
<dbReference type="Proteomes" id="UP001432046">
    <property type="component" value="Chromosome"/>
</dbReference>
<evidence type="ECO:0000313" key="4">
    <source>
        <dbReference type="Proteomes" id="UP001432046"/>
    </source>
</evidence>
<dbReference type="EMBL" id="CP147711">
    <property type="protein sequence ID" value="WXC77704.1"/>
    <property type="molecule type" value="Genomic_DNA"/>
</dbReference>
<protein>
    <submittedName>
        <fullName evidence="2">Uncharacterized protein</fullName>
    </submittedName>
</protein>
<evidence type="ECO:0000313" key="2">
    <source>
        <dbReference type="EMBL" id="NVI44251.1"/>
    </source>
</evidence>
<evidence type="ECO:0000313" key="3">
    <source>
        <dbReference type="EMBL" id="WXC77704.1"/>
    </source>
</evidence>
<dbReference type="EMBL" id="JAAOLE020000001">
    <property type="protein sequence ID" value="NVI44251.1"/>
    <property type="molecule type" value="Genomic_DNA"/>
</dbReference>
<gene>
    <name evidence="2" type="ORF">HAP48_015105</name>
    <name evidence="3" type="ORF">WDK88_30315</name>
</gene>
<accession>A0A973VYY0</accession>
<dbReference type="AlphaFoldDB" id="A0A973VYY0"/>
<dbReference type="RefSeq" id="WP_166203787.1">
    <property type="nucleotide sequence ID" value="NZ_CP088285.1"/>
</dbReference>
<reference evidence="3" key="3">
    <citation type="submission" date="2024-03" db="EMBL/GenBank/DDBJ databases">
        <authorList>
            <person name="Bromfield E.S.P."/>
            <person name="Cloutier S."/>
        </authorList>
    </citation>
    <scope>NUCLEOTIDE SEQUENCE</scope>
    <source>
        <strain evidence="3">5S5</strain>
    </source>
</reference>
<reference evidence="3" key="2">
    <citation type="journal article" date="2021" name="Int. J. Syst. Evol. Microbiol.">
        <title>Bradyrhizobium septentrionale sp. nov. (sv. septentrionale) and Bradyrhizobium quebecense sp. nov. (sv. septentrionale) associated with legumes native to Canada possess rearranged symbiosis genes and numerous insertion sequences.</title>
        <authorList>
            <person name="Bromfield E.S.P."/>
            <person name="Cloutier S."/>
        </authorList>
    </citation>
    <scope>NUCLEOTIDE SEQUENCE</scope>
    <source>
        <strain evidence="3">5S5</strain>
    </source>
</reference>
<name>A0A973VYY0_9BRAD</name>
<feature type="region of interest" description="Disordered" evidence="1">
    <location>
        <begin position="73"/>
        <end position="105"/>
    </location>
</feature>